<dbReference type="RefSeq" id="WP_064807368.1">
    <property type="nucleotide sequence ID" value="NZ_CP016023.1"/>
</dbReference>
<sequence>MDTPANLPLALFKAQAALGLQTLGLLKTARQRWYALGAELLAEDVARTESALTDLQGVEDWSALAAGLPNAFWQANQRAMNVLQGVMQTAMANQASFATDYQRAMLEWQQASVQALSAAGNAMPVHTALQGMLSSLGAPADVFIRAATVSPSTAPARVKGNGQLRTAS</sequence>
<evidence type="ECO:0000313" key="2">
    <source>
        <dbReference type="Proteomes" id="UP000078572"/>
    </source>
</evidence>
<accession>A0A192A3L6</accession>
<name>A0A192A3L6_9RALS</name>
<gene>
    <name evidence="1" type="ORF">A9Y76_21285</name>
</gene>
<protein>
    <submittedName>
        <fullName evidence="1">Uncharacterized protein</fullName>
    </submittedName>
</protein>
<dbReference type="GeneID" id="61528574"/>
<keyword evidence="2" id="KW-1185">Reference proteome</keyword>
<organism evidence="1 2">
    <name type="scientific">Ralstonia insidiosa</name>
    <dbReference type="NCBI Taxonomy" id="190721"/>
    <lineage>
        <taxon>Bacteria</taxon>
        <taxon>Pseudomonadati</taxon>
        <taxon>Pseudomonadota</taxon>
        <taxon>Betaproteobacteria</taxon>
        <taxon>Burkholderiales</taxon>
        <taxon>Burkholderiaceae</taxon>
        <taxon>Ralstonia</taxon>
    </lineage>
</organism>
<reference evidence="2" key="1">
    <citation type="submission" date="2016-06" db="EMBL/GenBank/DDBJ databases">
        <authorList>
            <person name="Xu Y."/>
            <person name="Nagy A."/>
            <person name="Yan X."/>
            <person name="Kim S.W."/>
            <person name="Haley B."/>
            <person name="Liu N.T."/>
            <person name="Nou X."/>
        </authorList>
    </citation>
    <scope>NUCLEOTIDE SEQUENCE [LARGE SCALE GENOMIC DNA]</scope>
    <source>
        <strain evidence="2">ATCC 49129</strain>
    </source>
</reference>
<dbReference type="Proteomes" id="UP000078572">
    <property type="component" value="Chromosome 2"/>
</dbReference>
<dbReference type="EMBL" id="CP016023">
    <property type="protein sequence ID" value="ANJ75070.1"/>
    <property type="molecule type" value="Genomic_DNA"/>
</dbReference>
<dbReference type="OrthoDB" id="8925999at2"/>
<dbReference type="AlphaFoldDB" id="A0A192A3L6"/>
<proteinExistence type="predicted"/>
<evidence type="ECO:0000313" key="1">
    <source>
        <dbReference type="EMBL" id="ANJ75070.1"/>
    </source>
</evidence>
<dbReference type="STRING" id="190721.ACS15_4572"/>